<protein>
    <recommendedName>
        <fullName evidence="4">G-protein coupled receptors family 1 profile domain-containing protein</fullName>
    </recommendedName>
</protein>
<reference evidence="2 3" key="1">
    <citation type="submission" date="2016-07" db="EMBL/GenBank/DDBJ databases">
        <title>Pervasive Adenine N6-methylation of Active Genes in Fungi.</title>
        <authorList>
            <consortium name="DOE Joint Genome Institute"/>
            <person name="Mondo S.J."/>
            <person name="Dannebaum R.O."/>
            <person name="Kuo R.C."/>
            <person name="Labutti K."/>
            <person name="Haridas S."/>
            <person name="Kuo A."/>
            <person name="Salamov A."/>
            <person name="Ahrendt S.R."/>
            <person name="Lipzen A."/>
            <person name="Sullivan W."/>
            <person name="Andreopoulos W.B."/>
            <person name="Clum A."/>
            <person name="Lindquist E."/>
            <person name="Daum C."/>
            <person name="Ramamoorthy G.K."/>
            <person name="Gryganskyi A."/>
            <person name="Culley D."/>
            <person name="Magnuson J.K."/>
            <person name="James T.Y."/>
            <person name="O'Malley M.A."/>
            <person name="Stajich J.E."/>
            <person name="Spatafora J.W."/>
            <person name="Visel A."/>
            <person name="Grigoriev I.V."/>
        </authorList>
    </citation>
    <scope>NUCLEOTIDE SEQUENCE [LARGE SCALE GENOMIC DNA]</scope>
    <source>
        <strain evidence="2 3">NRRL 3301</strain>
    </source>
</reference>
<feature type="transmembrane region" description="Helical" evidence="1">
    <location>
        <begin position="124"/>
        <end position="142"/>
    </location>
</feature>
<sequence>MNNNLDALEYTFWRPCKDGICYCDWRLTITHCYGEDIFRYINIVIVVMSALNILLGCGILYYRLVKLGQVIFEFRNHYLRPRAMEAIIFFMIMHNIVRLVQAIVLVTDTAQNIIARQFLFEFGYETGFCTLGVYFFGIVHALRESDRTIFDQWIQSQRLADVICTIIIVAPYFTNQICSFGAGINAYYGRYDQAEVFIKALYLVWCFHCFALASTTLFAGWRLLKILNKHILRRQQFQTNIDTSKVKLGATKVRIIAYSSSSCLFAYIGVAGSYAIDRVRITENLPTNLFFCLTWNGIPILLSLIISAAVILNPNMKLSLLFSSDQSRGRSHEVELDTSFSGGRVHGTGSELTSGKKRTKEGVSVSMSQVSQLSSAPFHAHTFDEDPAELDENLQKYTQLTSTEAAPTLSSVIVKKYYGQSPMIVDDQDLEFFVYPDSNRSSTQLVKHA</sequence>
<accession>A0A1X2GP75</accession>
<feature type="transmembrane region" description="Helical" evidence="1">
    <location>
        <begin position="288"/>
        <end position="312"/>
    </location>
</feature>
<keyword evidence="1" id="KW-0812">Transmembrane</keyword>
<dbReference type="AlphaFoldDB" id="A0A1X2GP75"/>
<dbReference type="OrthoDB" id="2280990at2759"/>
<dbReference type="STRING" id="101127.A0A1X2GP75"/>
<gene>
    <name evidence="2" type="ORF">DM01DRAFT_1405896</name>
</gene>
<keyword evidence="1" id="KW-0472">Membrane</keyword>
<feature type="transmembrane region" description="Helical" evidence="1">
    <location>
        <begin position="83"/>
        <end position="104"/>
    </location>
</feature>
<feature type="transmembrane region" description="Helical" evidence="1">
    <location>
        <begin position="255"/>
        <end position="276"/>
    </location>
</feature>
<evidence type="ECO:0000313" key="2">
    <source>
        <dbReference type="EMBL" id="ORX58283.1"/>
    </source>
</evidence>
<feature type="transmembrane region" description="Helical" evidence="1">
    <location>
        <begin position="200"/>
        <end position="224"/>
    </location>
</feature>
<feature type="transmembrane region" description="Helical" evidence="1">
    <location>
        <begin position="162"/>
        <end position="188"/>
    </location>
</feature>
<keyword evidence="3" id="KW-1185">Reference proteome</keyword>
<dbReference type="Proteomes" id="UP000242146">
    <property type="component" value="Unassembled WGS sequence"/>
</dbReference>
<dbReference type="EMBL" id="MCGT01000007">
    <property type="protein sequence ID" value="ORX58283.1"/>
    <property type="molecule type" value="Genomic_DNA"/>
</dbReference>
<feature type="transmembrane region" description="Helical" evidence="1">
    <location>
        <begin position="40"/>
        <end position="62"/>
    </location>
</feature>
<proteinExistence type="predicted"/>
<comment type="caution">
    <text evidence="2">The sequence shown here is derived from an EMBL/GenBank/DDBJ whole genome shotgun (WGS) entry which is preliminary data.</text>
</comment>
<evidence type="ECO:0008006" key="4">
    <source>
        <dbReference type="Google" id="ProtNLM"/>
    </source>
</evidence>
<evidence type="ECO:0000256" key="1">
    <source>
        <dbReference type="SAM" id="Phobius"/>
    </source>
</evidence>
<organism evidence="2 3">
    <name type="scientific">Hesseltinella vesiculosa</name>
    <dbReference type="NCBI Taxonomy" id="101127"/>
    <lineage>
        <taxon>Eukaryota</taxon>
        <taxon>Fungi</taxon>
        <taxon>Fungi incertae sedis</taxon>
        <taxon>Mucoromycota</taxon>
        <taxon>Mucoromycotina</taxon>
        <taxon>Mucoromycetes</taxon>
        <taxon>Mucorales</taxon>
        <taxon>Cunninghamellaceae</taxon>
        <taxon>Hesseltinella</taxon>
    </lineage>
</organism>
<evidence type="ECO:0000313" key="3">
    <source>
        <dbReference type="Proteomes" id="UP000242146"/>
    </source>
</evidence>
<name>A0A1X2GP75_9FUNG</name>
<keyword evidence="1" id="KW-1133">Transmembrane helix</keyword>